<evidence type="ECO:0000256" key="1">
    <source>
        <dbReference type="SAM" id="Phobius"/>
    </source>
</evidence>
<accession>A0A9D3MQ02</accession>
<evidence type="ECO:0000256" key="2">
    <source>
        <dbReference type="SAM" id="SignalP"/>
    </source>
</evidence>
<keyword evidence="1" id="KW-1133">Transmembrane helix</keyword>
<keyword evidence="1" id="KW-0472">Membrane</keyword>
<feature type="transmembrane region" description="Helical" evidence="1">
    <location>
        <begin position="68"/>
        <end position="87"/>
    </location>
</feature>
<gene>
    <name evidence="3" type="ORF">ANANG_G00067290</name>
</gene>
<organism evidence="3 4">
    <name type="scientific">Anguilla anguilla</name>
    <name type="common">European freshwater eel</name>
    <name type="synonym">Muraena anguilla</name>
    <dbReference type="NCBI Taxonomy" id="7936"/>
    <lineage>
        <taxon>Eukaryota</taxon>
        <taxon>Metazoa</taxon>
        <taxon>Chordata</taxon>
        <taxon>Craniata</taxon>
        <taxon>Vertebrata</taxon>
        <taxon>Euteleostomi</taxon>
        <taxon>Actinopterygii</taxon>
        <taxon>Neopterygii</taxon>
        <taxon>Teleostei</taxon>
        <taxon>Anguilliformes</taxon>
        <taxon>Anguillidae</taxon>
        <taxon>Anguilla</taxon>
    </lineage>
</organism>
<reference evidence="3" key="1">
    <citation type="submission" date="2021-01" db="EMBL/GenBank/DDBJ databases">
        <title>A chromosome-scale assembly of European eel, Anguilla anguilla.</title>
        <authorList>
            <person name="Henkel C."/>
            <person name="Jong-Raadsen S.A."/>
            <person name="Dufour S."/>
            <person name="Weltzien F.-A."/>
            <person name="Palstra A.P."/>
            <person name="Pelster B."/>
            <person name="Spaink H.P."/>
            <person name="Van Den Thillart G.E."/>
            <person name="Jansen H."/>
            <person name="Zahm M."/>
            <person name="Klopp C."/>
            <person name="Cedric C."/>
            <person name="Louis A."/>
            <person name="Berthelot C."/>
            <person name="Parey E."/>
            <person name="Roest Crollius H."/>
            <person name="Montfort J."/>
            <person name="Robinson-Rechavi M."/>
            <person name="Bucao C."/>
            <person name="Bouchez O."/>
            <person name="Gislard M."/>
            <person name="Lluch J."/>
            <person name="Milhes M."/>
            <person name="Lampietro C."/>
            <person name="Lopez Roques C."/>
            <person name="Donnadieu C."/>
            <person name="Braasch I."/>
            <person name="Desvignes T."/>
            <person name="Postlethwait J."/>
            <person name="Bobe J."/>
            <person name="Guiguen Y."/>
            <person name="Dirks R."/>
        </authorList>
    </citation>
    <scope>NUCLEOTIDE SEQUENCE</scope>
    <source>
        <strain evidence="3">Tag_6206</strain>
        <tissue evidence="3">Liver</tissue>
    </source>
</reference>
<sequence>MSPWMCLCISFAGWTLHKVSSQKDFIKHVLCLLQHSLENAMTYEVLTIFNPCIAIQCSNSECYRRPGIIIIIIIILCLMLFFSKYHASLTNGIITPMYETLPSGGETTETSDPRPYRYTVPIQ</sequence>
<keyword evidence="1" id="KW-0812">Transmembrane</keyword>
<protein>
    <submittedName>
        <fullName evidence="3">Uncharacterized protein</fullName>
    </submittedName>
</protein>
<proteinExistence type="predicted"/>
<dbReference type="Proteomes" id="UP001044222">
    <property type="component" value="Unassembled WGS sequence"/>
</dbReference>
<evidence type="ECO:0000313" key="3">
    <source>
        <dbReference type="EMBL" id="KAG5852887.1"/>
    </source>
</evidence>
<dbReference type="AlphaFoldDB" id="A0A9D3MQ02"/>
<keyword evidence="2" id="KW-0732">Signal</keyword>
<comment type="caution">
    <text evidence="3">The sequence shown here is derived from an EMBL/GenBank/DDBJ whole genome shotgun (WGS) entry which is preliminary data.</text>
</comment>
<keyword evidence="4" id="KW-1185">Reference proteome</keyword>
<evidence type="ECO:0000313" key="4">
    <source>
        <dbReference type="Proteomes" id="UP001044222"/>
    </source>
</evidence>
<dbReference type="EMBL" id="JAFIRN010000003">
    <property type="protein sequence ID" value="KAG5852887.1"/>
    <property type="molecule type" value="Genomic_DNA"/>
</dbReference>
<feature type="signal peptide" evidence="2">
    <location>
        <begin position="1"/>
        <end position="21"/>
    </location>
</feature>
<name>A0A9D3MQ02_ANGAN</name>
<feature type="chain" id="PRO_5038844260" evidence="2">
    <location>
        <begin position="22"/>
        <end position="123"/>
    </location>
</feature>